<accession>A0A9W6F5L6</accession>
<feature type="compositionally biased region" description="Acidic residues" evidence="1">
    <location>
        <begin position="506"/>
        <end position="515"/>
    </location>
</feature>
<feature type="transmembrane region" description="Helical" evidence="2">
    <location>
        <begin position="34"/>
        <end position="57"/>
    </location>
</feature>
<gene>
    <name evidence="3" type="primary">PLEST011883</name>
    <name evidence="3" type="ORF">PLESTB_001219200</name>
</gene>
<keyword evidence="2" id="KW-0472">Membrane</keyword>
<sequence>MGSSPASMAPEPDGGTVTLTDYSDDESVTVQFSLYFNIAKCAAWWSLWLVACAYALLRRKVVSRAWFIYTMLLFIICCNGIQCSAYVGYASHVAKGHSGLIGYLLYLFFFNVSRSTFLAVLLVISSGYCITRSDLGPHKQHVVFVPTAVLVTGLITDFSFFALASSPDADTYNLADLGTLVASMWFVCAVLNLAALILAWLYLFEALSREISGLEEDYKRRTGQLSEEAGAANPFTDAYTPLGRGLGGLGSKVPSASAADADPEAGGEGDGQTVADHLAYTAKKKLLARFSLGVSSYLVAEICVVLLPLFINYILQSTLQVLQFVFYMIFMLILLVIFRPQAESSYLMIGFSEEDAEERGVSHLLTGIAMEAVEPGSSRNGDAAAAAAAGPSSSSSSRPAAANGAAPPGGNRSSSRAARKAEVDSERYRQIPSAPTSSVALPVSSTSGNQFGGLPVSTLPGTGAGGAAAAAAAAPPSVRGPKRGPQPRARPPTQSALDSGPFTLGSDDEEGDGGDEATHPLTRGRG</sequence>
<reference evidence="3 4" key="1">
    <citation type="journal article" date="2023" name="Commun. Biol.">
        <title>Reorganization of the ancestral sex-determining regions during the evolution of trioecy in Pleodorina starrii.</title>
        <authorList>
            <person name="Takahashi K."/>
            <person name="Suzuki S."/>
            <person name="Kawai-Toyooka H."/>
            <person name="Yamamoto K."/>
            <person name="Hamaji T."/>
            <person name="Ootsuki R."/>
            <person name="Yamaguchi H."/>
            <person name="Kawachi M."/>
            <person name="Higashiyama T."/>
            <person name="Nozaki H."/>
        </authorList>
    </citation>
    <scope>NUCLEOTIDE SEQUENCE [LARGE SCALE GENOMIC DNA]</scope>
    <source>
        <strain evidence="3 4">NIES-4479</strain>
    </source>
</reference>
<proteinExistence type="predicted"/>
<keyword evidence="2" id="KW-0812">Transmembrane</keyword>
<feature type="transmembrane region" description="Helical" evidence="2">
    <location>
        <begin position="184"/>
        <end position="204"/>
    </location>
</feature>
<feature type="region of interest" description="Disordered" evidence="1">
    <location>
        <begin position="379"/>
        <end position="444"/>
    </location>
</feature>
<dbReference type="Proteomes" id="UP001165080">
    <property type="component" value="Unassembled WGS sequence"/>
</dbReference>
<feature type="transmembrane region" description="Helical" evidence="2">
    <location>
        <begin position="66"/>
        <end position="89"/>
    </location>
</feature>
<feature type="transmembrane region" description="Helical" evidence="2">
    <location>
        <begin position="142"/>
        <end position="164"/>
    </location>
</feature>
<feature type="transmembrane region" description="Helical" evidence="2">
    <location>
        <begin position="321"/>
        <end position="338"/>
    </location>
</feature>
<dbReference type="EMBL" id="BRXU01000018">
    <property type="protein sequence ID" value="GLC57388.1"/>
    <property type="molecule type" value="Genomic_DNA"/>
</dbReference>
<dbReference type="OrthoDB" id="514505at2759"/>
<evidence type="ECO:0000256" key="1">
    <source>
        <dbReference type="SAM" id="MobiDB-lite"/>
    </source>
</evidence>
<keyword evidence="2" id="KW-1133">Transmembrane helix</keyword>
<feature type="compositionally biased region" description="Low complexity" evidence="1">
    <location>
        <begin position="379"/>
        <end position="413"/>
    </location>
</feature>
<feature type="compositionally biased region" description="Basic and acidic residues" evidence="1">
    <location>
        <begin position="419"/>
        <end position="429"/>
    </location>
</feature>
<keyword evidence="4" id="KW-1185">Reference proteome</keyword>
<evidence type="ECO:0000313" key="4">
    <source>
        <dbReference type="Proteomes" id="UP001165080"/>
    </source>
</evidence>
<dbReference type="AlphaFoldDB" id="A0A9W6F5L6"/>
<feature type="transmembrane region" description="Helical" evidence="2">
    <location>
        <begin position="290"/>
        <end position="315"/>
    </location>
</feature>
<comment type="caution">
    <text evidence="3">The sequence shown here is derived from an EMBL/GenBank/DDBJ whole genome shotgun (WGS) entry which is preliminary data.</text>
</comment>
<feature type="transmembrane region" description="Helical" evidence="2">
    <location>
        <begin position="101"/>
        <end position="130"/>
    </location>
</feature>
<feature type="compositionally biased region" description="Polar residues" evidence="1">
    <location>
        <begin position="433"/>
        <end position="444"/>
    </location>
</feature>
<evidence type="ECO:0000313" key="3">
    <source>
        <dbReference type="EMBL" id="GLC57388.1"/>
    </source>
</evidence>
<feature type="region of interest" description="Disordered" evidence="1">
    <location>
        <begin position="463"/>
        <end position="526"/>
    </location>
</feature>
<name>A0A9W6F5L6_9CHLO</name>
<protein>
    <submittedName>
        <fullName evidence="3">Uncharacterized protein</fullName>
    </submittedName>
</protein>
<evidence type="ECO:0000256" key="2">
    <source>
        <dbReference type="SAM" id="Phobius"/>
    </source>
</evidence>
<organism evidence="3 4">
    <name type="scientific">Pleodorina starrii</name>
    <dbReference type="NCBI Taxonomy" id="330485"/>
    <lineage>
        <taxon>Eukaryota</taxon>
        <taxon>Viridiplantae</taxon>
        <taxon>Chlorophyta</taxon>
        <taxon>core chlorophytes</taxon>
        <taxon>Chlorophyceae</taxon>
        <taxon>CS clade</taxon>
        <taxon>Chlamydomonadales</taxon>
        <taxon>Volvocaceae</taxon>
        <taxon>Pleodorina</taxon>
    </lineage>
</organism>